<organism evidence="2 3">
    <name type="scientific">Thermoanaerobacter thermohydrosulfuricus</name>
    <name type="common">Clostridium thermohydrosulfuricum</name>
    <dbReference type="NCBI Taxonomy" id="1516"/>
    <lineage>
        <taxon>Bacteria</taxon>
        <taxon>Bacillati</taxon>
        <taxon>Bacillota</taxon>
        <taxon>Clostridia</taxon>
        <taxon>Thermoanaerobacterales</taxon>
        <taxon>Thermoanaerobacteraceae</taxon>
        <taxon>Thermoanaerobacter</taxon>
    </lineage>
</organism>
<dbReference type="AlphaFoldDB" id="A0A1G7LTN0"/>
<reference evidence="2 3" key="1">
    <citation type="submission" date="2016-10" db="EMBL/GenBank/DDBJ databases">
        <authorList>
            <person name="de Groot N.N."/>
        </authorList>
    </citation>
    <scope>NUCLEOTIDE SEQUENCE [LARGE SCALE GENOMIC DNA]</scope>
    <source>
        <strain evidence="2 3">DSM 569</strain>
    </source>
</reference>
<accession>A0A1G7LTN0</accession>
<proteinExistence type="predicted"/>
<dbReference type="PANTHER" id="PTHR35788">
    <property type="entry name" value="EXPORTED PROTEIN-RELATED"/>
    <property type="match status" value="1"/>
</dbReference>
<dbReference type="Pfam" id="PF04294">
    <property type="entry name" value="VanW"/>
    <property type="match status" value="1"/>
</dbReference>
<dbReference type="EMBL" id="FNBS01000015">
    <property type="protein sequence ID" value="SDF52918.1"/>
    <property type="molecule type" value="Genomic_DNA"/>
</dbReference>
<sequence length="309" mass="34524">MYKRILFLIVLITFIVTNTFVSAEVKEEQIISRGIVDSPSDPKFANNIKNAVKALEYLNGKVVKPGEIFSFNKTVGKRTIERGFVEGLSGSGGYYYPDVGGGVCQAATALYRAALNAGFKIVERHRHVYGAIYAPKGDDAAVDWDANWDLKFKNTASYPIIIRTYTSPDNKQIIVEFVKQSDTSSDKSYKVKITANNKNLIYNQDTGLPFIINGRTYVPLRATTEQLGCSVKWNDAERSVEVSSDNITVKFLIDRENYTVNGKTKVLDAVPFISVDGKTYLPLRYLAEELGFKININNSNEVLNLTLEK</sequence>
<name>A0A1G7LTN0_THETY</name>
<dbReference type="Pfam" id="PF07833">
    <property type="entry name" value="Cu_amine_oxidN1"/>
    <property type="match status" value="1"/>
</dbReference>
<evidence type="ECO:0000259" key="1">
    <source>
        <dbReference type="Pfam" id="PF07833"/>
    </source>
</evidence>
<dbReference type="Proteomes" id="UP000183404">
    <property type="component" value="Unassembled WGS sequence"/>
</dbReference>
<dbReference type="InterPro" id="IPR052913">
    <property type="entry name" value="Glycopeptide_resist_protein"/>
</dbReference>
<dbReference type="SUPFAM" id="SSF55383">
    <property type="entry name" value="Copper amine oxidase, domain N"/>
    <property type="match status" value="1"/>
</dbReference>
<gene>
    <name evidence="2" type="ORF">SAMN04244560_00873</name>
</gene>
<protein>
    <submittedName>
        <fullName evidence="2">Copper amine oxidase N-terminal domain-containing protein</fullName>
    </submittedName>
</protein>
<feature type="domain" description="Copper amine oxidase-like N-terminal" evidence="1">
    <location>
        <begin position="207"/>
        <end position="302"/>
    </location>
</feature>
<dbReference type="InterPro" id="IPR036582">
    <property type="entry name" value="Mao_N_sf"/>
</dbReference>
<dbReference type="Gene3D" id="3.30.457.10">
    <property type="entry name" value="Copper amine oxidase-like, N-terminal domain"/>
    <property type="match status" value="1"/>
</dbReference>
<dbReference type="InterPro" id="IPR012854">
    <property type="entry name" value="Cu_amine_oxidase-like_N"/>
</dbReference>
<dbReference type="InterPro" id="IPR007391">
    <property type="entry name" value="Vancomycin_resist_VanW"/>
</dbReference>
<evidence type="ECO:0000313" key="3">
    <source>
        <dbReference type="Proteomes" id="UP000183404"/>
    </source>
</evidence>
<dbReference type="PANTHER" id="PTHR35788:SF1">
    <property type="entry name" value="EXPORTED PROTEIN"/>
    <property type="match status" value="1"/>
</dbReference>
<dbReference type="RefSeq" id="WP_074592332.1">
    <property type="nucleotide sequence ID" value="NZ_FNBS01000015.1"/>
</dbReference>
<evidence type="ECO:0000313" key="2">
    <source>
        <dbReference type="EMBL" id="SDF52918.1"/>
    </source>
</evidence>